<feature type="domain" description="UDP-glucose/GDP-mannose dehydrogenase C-terminal" evidence="10">
    <location>
        <begin position="315"/>
        <end position="415"/>
    </location>
</feature>
<feature type="binding site" evidence="9">
    <location>
        <position position="35"/>
    </location>
    <ligand>
        <name>NAD(+)</name>
        <dbReference type="ChEBI" id="CHEBI:57540"/>
    </ligand>
</feature>
<dbReference type="EC" id="1.1.1.22" evidence="3 7"/>
<reference evidence="11 12" key="1">
    <citation type="journal article" date="2016" name="Nat. Commun.">
        <title>Thousands of microbial genomes shed light on interconnected biogeochemical processes in an aquifer system.</title>
        <authorList>
            <person name="Anantharaman K."/>
            <person name="Brown C.T."/>
            <person name="Hug L.A."/>
            <person name="Sharon I."/>
            <person name="Castelle C.J."/>
            <person name="Probst A.J."/>
            <person name="Thomas B.C."/>
            <person name="Singh A."/>
            <person name="Wilkins M.J."/>
            <person name="Karaoz U."/>
            <person name="Brodie E.L."/>
            <person name="Williams K.H."/>
            <person name="Hubbard S.S."/>
            <person name="Banfield J.F."/>
        </authorList>
    </citation>
    <scope>NUCLEOTIDE SEQUENCE [LARGE SCALE GENOMIC DNA]</scope>
</reference>
<evidence type="ECO:0000256" key="7">
    <source>
        <dbReference type="PIRNR" id="PIRNR000124"/>
    </source>
</evidence>
<evidence type="ECO:0000256" key="1">
    <source>
        <dbReference type="ARBA" id="ARBA00004701"/>
    </source>
</evidence>
<dbReference type="SUPFAM" id="SSF48179">
    <property type="entry name" value="6-phosphogluconate dehydrogenase C-terminal domain-like"/>
    <property type="match status" value="1"/>
</dbReference>
<dbReference type="InterPro" id="IPR028357">
    <property type="entry name" value="UDPglc_DH_bac"/>
</dbReference>
<dbReference type="GO" id="GO:0006065">
    <property type="term" value="P:UDP-glucuronate biosynthetic process"/>
    <property type="evidence" value="ECO:0007669"/>
    <property type="project" value="UniProtKB-UniPathway"/>
</dbReference>
<dbReference type="GO" id="GO:0003979">
    <property type="term" value="F:UDP-glucose 6-dehydrogenase activity"/>
    <property type="evidence" value="ECO:0007669"/>
    <property type="project" value="UniProtKB-EC"/>
</dbReference>
<keyword evidence="5 7" id="KW-0520">NAD</keyword>
<comment type="catalytic activity">
    <reaction evidence="6 7">
        <text>UDP-alpha-D-glucose + 2 NAD(+) + H2O = UDP-alpha-D-glucuronate + 2 NADH + 3 H(+)</text>
        <dbReference type="Rhea" id="RHEA:23596"/>
        <dbReference type="ChEBI" id="CHEBI:15377"/>
        <dbReference type="ChEBI" id="CHEBI:15378"/>
        <dbReference type="ChEBI" id="CHEBI:57540"/>
        <dbReference type="ChEBI" id="CHEBI:57945"/>
        <dbReference type="ChEBI" id="CHEBI:58052"/>
        <dbReference type="ChEBI" id="CHEBI:58885"/>
        <dbReference type="EC" id="1.1.1.22"/>
    </reaction>
</comment>
<evidence type="ECO:0000313" key="12">
    <source>
        <dbReference type="Proteomes" id="UP000178068"/>
    </source>
</evidence>
<evidence type="ECO:0000256" key="8">
    <source>
        <dbReference type="PIRSR" id="PIRSR500134-2"/>
    </source>
</evidence>
<dbReference type="SMART" id="SM00984">
    <property type="entry name" value="UDPG_MGDP_dh_C"/>
    <property type="match status" value="1"/>
</dbReference>
<dbReference type="Gene3D" id="1.20.5.100">
    <property type="entry name" value="Cytochrome c1, transmembrane anchor, C-terminal"/>
    <property type="match status" value="1"/>
</dbReference>
<feature type="binding site" evidence="8">
    <location>
        <position position="322"/>
    </location>
    <ligand>
        <name>substrate</name>
    </ligand>
</feature>
<evidence type="ECO:0000256" key="2">
    <source>
        <dbReference type="ARBA" id="ARBA00006601"/>
    </source>
</evidence>
<comment type="caution">
    <text evidence="11">The sequence shown here is derived from an EMBL/GenBank/DDBJ whole genome shotgun (WGS) entry which is preliminary data.</text>
</comment>
<evidence type="ECO:0000256" key="4">
    <source>
        <dbReference type="ARBA" id="ARBA00023002"/>
    </source>
</evidence>
<gene>
    <name evidence="11" type="ORF">A3F35_00145</name>
</gene>
<dbReference type="Pfam" id="PF00984">
    <property type="entry name" value="UDPG_MGDP_dh"/>
    <property type="match status" value="1"/>
</dbReference>
<dbReference type="PIRSF" id="PIRSF000124">
    <property type="entry name" value="UDPglc_GDPman_dh"/>
    <property type="match status" value="1"/>
</dbReference>
<dbReference type="InterPro" id="IPR001732">
    <property type="entry name" value="UDP-Glc/GDP-Man_DH_N"/>
</dbReference>
<dbReference type="GO" id="GO:0051287">
    <property type="term" value="F:NAD binding"/>
    <property type="evidence" value="ECO:0007669"/>
    <property type="project" value="InterPro"/>
</dbReference>
<name>A0A1G1WPS0_9BACT</name>
<dbReference type="Proteomes" id="UP000178068">
    <property type="component" value="Unassembled WGS sequence"/>
</dbReference>
<sequence>MRKSNTEIGVLGLWHLGSVYSACLAKLGFRLTGYDVNSKTVKELNNWQPPIEEPFLRETIQKHLNKNLLFTSDPKDAISDKKFIFVTYDVPVDDQDNIDLSPVDKAFSEIAKFVSPNSVIVVSSQVPVGYCRKALTQLRKQSPDVEIIYFPENLRLGTAFESFLKPDRVVIGSDDRESLEEFEKDFESLKCQFIKIGLESAEMVKHALNSYLALNISFSSELADLSEIFGSNMNEIVAGLKTDRRVSKYAPLNPGLGFAGGTLGRDIQTLRKLANKDGYHSPLLNAVYQVNQDRLPSLIKKLEKTSKPLKGKKVGILGLTYKPKTNTLRRSMSLELATLLNNKKALVRSYDPSIKEAVKRYDYLAISKSVEVFFKDLDLVVLMTEWEEFKSLDWEQMGKEMRSKIVFDCKNFLDKNSLEEAGFDYFGIGYSR</sequence>
<dbReference type="InterPro" id="IPR036220">
    <property type="entry name" value="UDP-Glc/GDP-Man_DH_C_sf"/>
</dbReference>
<dbReference type="AlphaFoldDB" id="A0A1G1WPS0"/>
<keyword evidence="4 7" id="KW-0560">Oxidoreductase</keyword>
<evidence type="ECO:0000256" key="5">
    <source>
        <dbReference type="ARBA" id="ARBA00023027"/>
    </source>
</evidence>
<dbReference type="Pfam" id="PF03721">
    <property type="entry name" value="UDPG_MGDP_dh_N"/>
    <property type="match status" value="1"/>
</dbReference>
<dbReference type="PIRSF" id="PIRSF500134">
    <property type="entry name" value="UDPglc_DH_bac"/>
    <property type="match status" value="1"/>
</dbReference>
<comment type="similarity">
    <text evidence="2 7">Belongs to the UDP-glucose/GDP-mannose dehydrogenase family.</text>
</comment>
<evidence type="ECO:0000256" key="3">
    <source>
        <dbReference type="ARBA" id="ARBA00012954"/>
    </source>
</evidence>
<comment type="pathway">
    <text evidence="1">Nucleotide-sugar biosynthesis; UDP-alpha-D-glucuronate biosynthesis; UDP-alpha-D-glucuronate from UDP-alpha-D-glucose: step 1/1.</text>
</comment>
<dbReference type="STRING" id="1802603.A3F35_00145"/>
<dbReference type="GO" id="GO:0000271">
    <property type="term" value="P:polysaccharide biosynthetic process"/>
    <property type="evidence" value="ECO:0007669"/>
    <property type="project" value="InterPro"/>
</dbReference>
<dbReference type="UniPathway" id="UPA00038">
    <property type="reaction ID" value="UER00491"/>
</dbReference>
<dbReference type="InterPro" id="IPR014027">
    <property type="entry name" value="UDP-Glc/GDP-Man_DH_C"/>
</dbReference>
<dbReference type="InterPro" id="IPR017476">
    <property type="entry name" value="UDP-Glc/GDP-Man"/>
</dbReference>
<accession>A0A1G1WPS0</accession>
<evidence type="ECO:0000256" key="6">
    <source>
        <dbReference type="ARBA" id="ARBA00047473"/>
    </source>
</evidence>
<evidence type="ECO:0000313" key="11">
    <source>
        <dbReference type="EMBL" id="OGY29694.1"/>
    </source>
</evidence>
<dbReference type="EMBL" id="MHCZ01000023">
    <property type="protein sequence ID" value="OGY29694.1"/>
    <property type="molecule type" value="Genomic_DNA"/>
</dbReference>
<feature type="binding site" evidence="8">
    <location>
        <position position="205"/>
    </location>
    <ligand>
        <name>substrate</name>
    </ligand>
</feature>
<organism evidence="11 12">
    <name type="scientific">Candidatus Woykebacteria bacterium RIFCSPHIGHO2_12_FULL_45_10</name>
    <dbReference type="NCBI Taxonomy" id="1802603"/>
    <lineage>
        <taxon>Bacteria</taxon>
        <taxon>Candidatus Woykeibacteriota</taxon>
    </lineage>
</organism>
<evidence type="ECO:0000256" key="9">
    <source>
        <dbReference type="PIRSR" id="PIRSR500134-3"/>
    </source>
</evidence>
<dbReference type="SUPFAM" id="SSF51735">
    <property type="entry name" value="NAD(P)-binding Rossmann-fold domains"/>
    <property type="match status" value="1"/>
</dbReference>
<dbReference type="NCBIfam" id="TIGR03026">
    <property type="entry name" value="NDP-sugDHase"/>
    <property type="match status" value="1"/>
</dbReference>
<dbReference type="InterPro" id="IPR008927">
    <property type="entry name" value="6-PGluconate_DH-like_C_sf"/>
</dbReference>
<dbReference type="PANTHER" id="PTHR43750:SF3">
    <property type="entry name" value="UDP-GLUCOSE 6-DEHYDROGENASE TUAD"/>
    <property type="match status" value="1"/>
</dbReference>
<evidence type="ECO:0000259" key="10">
    <source>
        <dbReference type="SMART" id="SM00984"/>
    </source>
</evidence>
<dbReference type="Gene3D" id="3.40.50.720">
    <property type="entry name" value="NAD(P)-binding Rossmann-like Domain"/>
    <property type="match status" value="2"/>
</dbReference>
<dbReference type="Pfam" id="PF03720">
    <property type="entry name" value="UDPG_MGDP_dh_C"/>
    <property type="match status" value="1"/>
</dbReference>
<proteinExistence type="inferred from homology"/>
<dbReference type="InterPro" id="IPR014026">
    <property type="entry name" value="UDP-Glc/GDP-Man_DH_dimer"/>
</dbReference>
<dbReference type="InterPro" id="IPR036291">
    <property type="entry name" value="NAD(P)-bd_dom_sf"/>
</dbReference>
<feature type="binding site" evidence="9">
    <location>
        <position position="329"/>
    </location>
    <ligand>
        <name>NAD(+)</name>
        <dbReference type="ChEBI" id="CHEBI:57540"/>
    </ligand>
</feature>
<protein>
    <recommendedName>
        <fullName evidence="3 7">UDP-glucose 6-dehydrogenase</fullName>
        <ecNumber evidence="3 7">1.1.1.22</ecNumber>
    </recommendedName>
</protein>
<dbReference type="PANTHER" id="PTHR43750">
    <property type="entry name" value="UDP-GLUCOSE 6-DEHYDROGENASE TUAD"/>
    <property type="match status" value="1"/>
</dbReference>
<dbReference type="SUPFAM" id="SSF52413">
    <property type="entry name" value="UDP-glucose/GDP-mannose dehydrogenase C-terminal domain"/>
    <property type="match status" value="1"/>
</dbReference>